<dbReference type="EMBL" id="BLXT01008226">
    <property type="protein sequence ID" value="GFO46846.1"/>
    <property type="molecule type" value="Genomic_DNA"/>
</dbReference>
<gene>
    <name evidence="1" type="ORF">PoB_007335100</name>
</gene>
<organism evidence="1 2">
    <name type="scientific">Plakobranchus ocellatus</name>
    <dbReference type="NCBI Taxonomy" id="259542"/>
    <lineage>
        <taxon>Eukaryota</taxon>
        <taxon>Metazoa</taxon>
        <taxon>Spiralia</taxon>
        <taxon>Lophotrochozoa</taxon>
        <taxon>Mollusca</taxon>
        <taxon>Gastropoda</taxon>
        <taxon>Heterobranchia</taxon>
        <taxon>Euthyneura</taxon>
        <taxon>Panpulmonata</taxon>
        <taxon>Sacoglossa</taxon>
        <taxon>Placobranchoidea</taxon>
        <taxon>Plakobranchidae</taxon>
        <taxon>Plakobranchus</taxon>
    </lineage>
</organism>
<sequence>MKSKDRSINNFQKLGHNLDCSRQMRPSYPFSAERTQRSNEKLTCPGLGFEPRTSDLVADCPTSEPPHPRTLIKVYKAWLNYKYGNRSTEAITGDSEQLDVVERCAYEGKLSGQLRRNEIKRQEYQELSETWTQFRLLKTNGKYKEGRLGVHLKKQDEGTSKIHRLPSEKWPRFHRPYTL</sequence>
<evidence type="ECO:0000313" key="2">
    <source>
        <dbReference type="Proteomes" id="UP000735302"/>
    </source>
</evidence>
<keyword evidence="2" id="KW-1185">Reference proteome</keyword>
<comment type="caution">
    <text evidence="1">The sequence shown here is derived from an EMBL/GenBank/DDBJ whole genome shotgun (WGS) entry which is preliminary data.</text>
</comment>
<reference evidence="1 2" key="1">
    <citation type="journal article" date="2021" name="Elife">
        <title>Chloroplast acquisition without the gene transfer in kleptoplastic sea slugs, Plakobranchus ocellatus.</title>
        <authorList>
            <person name="Maeda T."/>
            <person name="Takahashi S."/>
            <person name="Yoshida T."/>
            <person name="Shimamura S."/>
            <person name="Takaki Y."/>
            <person name="Nagai Y."/>
            <person name="Toyoda A."/>
            <person name="Suzuki Y."/>
            <person name="Arimoto A."/>
            <person name="Ishii H."/>
            <person name="Satoh N."/>
            <person name="Nishiyama T."/>
            <person name="Hasebe M."/>
            <person name="Maruyama T."/>
            <person name="Minagawa J."/>
            <person name="Obokata J."/>
            <person name="Shigenobu S."/>
        </authorList>
    </citation>
    <scope>NUCLEOTIDE SEQUENCE [LARGE SCALE GENOMIC DNA]</scope>
</reference>
<dbReference type="AlphaFoldDB" id="A0AAV4DSP5"/>
<dbReference type="Proteomes" id="UP000735302">
    <property type="component" value="Unassembled WGS sequence"/>
</dbReference>
<proteinExistence type="predicted"/>
<accession>A0AAV4DSP5</accession>
<name>A0AAV4DSP5_9GAST</name>
<protein>
    <submittedName>
        <fullName evidence="1">Uncharacterized protein</fullName>
    </submittedName>
</protein>
<evidence type="ECO:0000313" key="1">
    <source>
        <dbReference type="EMBL" id="GFO46846.1"/>
    </source>
</evidence>